<dbReference type="AlphaFoldDB" id="A0ABD3KL37"/>
<sequence>MASLILLLSELVRVQGTDPASLPTSQLNSSNASVTASSCAAVAAVAAAASSRSTGAKQRPVASHESYYSSGEDLQEARVCVDLVWP</sequence>
<feature type="chain" id="PRO_5044801093" description="Secreted protein" evidence="1">
    <location>
        <begin position="17"/>
        <end position="86"/>
    </location>
</feature>
<keyword evidence="1" id="KW-0732">Signal</keyword>
<comment type="caution">
    <text evidence="2">The sequence shown here is derived from an EMBL/GenBank/DDBJ whole genome shotgun (WGS) entry which is preliminary data.</text>
</comment>
<feature type="signal peptide" evidence="1">
    <location>
        <begin position="1"/>
        <end position="16"/>
    </location>
</feature>
<dbReference type="Proteomes" id="UP001634007">
    <property type="component" value="Unassembled WGS sequence"/>
</dbReference>
<proteinExistence type="predicted"/>
<reference evidence="2 3" key="1">
    <citation type="submission" date="2024-11" db="EMBL/GenBank/DDBJ databases">
        <title>Chromosome-level genome assembly of Eucalyptus globulus Labill. provides insights into its genome evolution.</title>
        <authorList>
            <person name="Li X."/>
        </authorList>
    </citation>
    <scope>NUCLEOTIDE SEQUENCE [LARGE SCALE GENOMIC DNA]</scope>
    <source>
        <strain evidence="2">CL2024</strain>
        <tissue evidence="2">Fresh tender leaves</tissue>
    </source>
</reference>
<organism evidence="2 3">
    <name type="scientific">Eucalyptus globulus</name>
    <name type="common">Tasmanian blue gum</name>
    <dbReference type="NCBI Taxonomy" id="34317"/>
    <lineage>
        <taxon>Eukaryota</taxon>
        <taxon>Viridiplantae</taxon>
        <taxon>Streptophyta</taxon>
        <taxon>Embryophyta</taxon>
        <taxon>Tracheophyta</taxon>
        <taxon>Spermatophyta</taxon>
        <taxon>Magnoliopsida</taxon>
        <taxon>eudicotyledons</taxon>
        <taxon>Gunneridae</taxon>
        <taxon>Pentapetalae</taxon>
        <taxon>rosids</taxon>
        <taxon>malvids</taxon>
        <taxon>Myrtales</taxon>
        <taxon>Myrtaceae</taxon>
        <taxon>Myrtoideae</taxon>
        <taxon>Eucalypteae</taxon>
        <taxon>Eucalyptus</taxon>
    </lineage>
</organism>
<gene>
    <name evidence="2" type="ORF">ACJRO7_019327</name>
</gene>
<accession>A0ABD3KL37</accession>
<evidence type="ECO:0000313" key="2">
    <source>
        <dbReference type="EMBL" id="KAL3737786.1"/>
    </source>
</evidence>
<evidence type="ECO:0000313" key="3">
    <source>
        <dbReference type="Proteomes" id="UP001634007"/>
    </source>
</evidence>
<keyword evidence="3" id="KW-1185">Reference proteome</keyword>
<evidence type="ECO:0008006" key="4">
    <source>
        <dbReference type="Google" id="ProtNLM"/>
    </source>
</evidence>
<name>A0ABD3KL37_EUCGL</name>
<protein>
    <recommendedName>
        <fullName evidence="4">Secreted protein</fullName>
    </recommendedName>
</protein>
<dbReference type="EMBL" id="JBJKBG010000005">
    <property type="protein sequence ID" value="KAL3737786.1"/>
    <property type="molecule type" value="Genomic_DNA"/>
</dbReference>
<evidence type="ECO:0000256" key="1">
    <source>
        <dbReference type="SAM" id="SignalP"/>
    </source>
</evidence>